<gene>
    <name evidence="11" type="ORF">BU14_0134s0038</name>
</gene>
<evidence type="ECO:0000256" key="6">
    <source>
        <dbReference type="SAM" id="Coils"/>
    </source>
</evidence>
<keyword evidence="4" id="KW-0067">ATP-binding</keyword>
<dbReference type="GO" id="GO:0008094">
    <property type="term" value="F:ATP-dependent activity, acting on DNA"/>
    <property type="evidence" value="ECO:0007669"/>
    <property type="project" value="TreeGrafter"/>
</dbReference>
<keyword evidence="1" id="KW-0547">Nucleotide-binding</keyword>
<dbReference type="Gene3D" id="3.30.40.10">
    <property type="entry name" value="Zinc/RING finger domain, C3HC4 (zinc finger)"/>
    <property type="match status" value="1"/>
</dbReference>
<evidence type="ECO:0008006" key="13">
    <source>
        <dbReference type="Google" id="ProtNLM"/>
    </source>
</evidence>
<dbReference type="PROSITE" id="PS51194">
    <property type="entry name" value="HELICASE_CTER"/>
    <property type="match status" value="1"/>
</dbReference>
<dbReference type="SUPFAM" id="SSF57850">
    <property type="entry name" value="RING/U-box"/>
    <property type="match status" value="1"/>
</dbReference>
<evidence type="ECO:0000313" key="12">
    <source>
        <dbReference type="Proteomes" id="UP000218209"/>
    </source>
</evidence>
<dbReference type="InterPro" id="IPR001650">
    <property type="entry name" value="Helicase_C-like"/>
</dbReference>
<proteinExistence type="predicted"/>
<evidence type="ECO:0000256" key="3">
    <source>
        <dbReference type="ARBA" id="ARBA00022806"/>
    </source>
</evidence>
<reference evidence="11 12" key="1">
    <citation type="submission" date="2017-03" db="EMBL/GenBank/DDBJ databases">
        <title>WGS assembly of Porphyra umbilicalis.</title>
        <authorList>
            <person name="Brawley S.H."/>
            <person name="Blouin N.A."/>
            <person name="Ficko-Blean E."/>
            <person name="Wheeler G.L."/>
            <person name="Lohr M."/>
            <person name="Goodson H.V."/>
            <person name="Jenkins J.W."/>
            <person name="Blaby-Haas C.E."/>
            <person name="Helliwell K.E."/>
            <person name="Chan C."/>
            <person name="Marriage T."/>
            <person name="Bhattacharya D."/>
            <person name="Klein A.S."/>
            <person name="Badis Y."/>
            <person name="Brodie J."/>
            <person name="Cao Y."/>
            <person name="Collen J."/>
            <person name="Dittami S.M."/>
            <person name="Gachon C.M."/>
            <person name="Green B.R."/>
            <person name="Karpowicz S."/>
            <person name="Kim J.W."/>
            <person name="Kudahl U."/>
            <person name="Lin S."/>
            <person name="Michel G."/>
            <person name="Mittag M."/>
            <person name="Olson B.J."/>
            <person name="Pangilinan J."/>
            <person name="Peng Y."/>
            <person name="Qiu H."/>
            <person name="Shu S."/>
            <person name="Singer J.T."/>
            <person name="Smith A.G."/>
            <person name="Sprecher B.N."/>
            <person name="Wagner V."/>
            <person name="Wang W."/>
            <person name="Wang Z.-Y."/>
            <person name="Yan J."/>
            <person name="Yarish C."/>
            <person name="Zoeuner-Riek S."/>
            <person name="Zhuang Y."/>
            <person name="Zou Y."/>
            <person name="Lindquist E.A."/>
            <person name="Grimwood J."/>
            <person name="Barry K."/>
            <person name="Rokhsar D.S."/>
            <person name="Schmutz J."/>
            <person name="Stiller J.W."/>
            <person name="Grossman A.R."/>
            <person name="Prochnik S.E."/>
        </authorList>
    </citation>
    <scope>NUCLEOTIDE SEQUENCE [LARGE SCALE GENOMIC DNA]</scope>
    <source>
        <strain evidence="11">4086291</strain>
    </source>
</reference>
<name>A0A1X6PAF7_PORUM</name>
<dbReference type="Proteomes" id="UP000218209">
    <property type="component" value="Unassembled WGS sequence"/>
</dbReference>
<dbReference type="EMBL" id="KV918828">
    <property type="protein sequence ID" value="OSX77817.1"/>
    <property type="molecule type" value="Genomic_DNA"/>
</dbReference>
<dbReference type="Gene3D" id="3.40.50.300">
    <property type="entry name" value="P-loop containing nucleotide triphosphate hydrolases"/>
    <property type="match status" value="1"/>
</dbReference>
<keyword evidence="3" id="KW-0347">Helicase</keyword>
<keyword evidence="5" id="KW-0862">Zinc</keyword>
<dbReference type="GO" id="GO:0008270">
    <property type="term" value="F:zinc ion binding"/>
    <property type="evidence" value="ECO:0007669"/>
    <property type="project" value="UniProtKB-KW"/>
</dbReference>
<keyword evidence="5" id="KW-0479">Metal-binding</keyword>
<feature type="region of interest" description="Disordered" evidence="7">
    <location>
        <begin position="652"/>
        <end position="683"/>
    </location>
</feature>
<keyword evidence="2" id="KW-0378">Hydrolase</keyword>
<feature type="chain" id="PRO_5013140828" description="RING-type domain-containing protein" evidence="8">
    <location>
        <begin position="20"/>
        <end position="708"/>
    </location>
</feature>
<evidence type="ECO:0000259" key="9">
    <source>
        <dbReference type="PROSITE" id="PS50089"/>
    </source>
</evidence>
<dbReference type="CDD" id="cd18793">
    <property type="entry name" value="SF2_C_SNF"/>
    <property type="match status" value="1"/>
</dbReference>
<dbReference type="InterPro" id="IPR050628">
    <property type="entry name" value="SNF2_RAD54_helicase_TF"/>
</dbReference>
<dbReference type="PANTHER" id="PTHR45626:SF16">
    <property type="entry name" value="ATP-DEPENDENT HELICASE ULS1"/>
    <property type="match status" value="1"/>
</dbReference>
<dbReference type="AlphaFoldDB" id="A0A1X6PAF7"/>
<organism evidence="11 12">
    <name type="scientific">Porphyra umbilicalis</name>
    <name type="common">Purple laver</name>
    <name type="synonym">Red alga</name>
    <dbReference type="NCBI Taxonomy" id="2786"/>
    <lineage>
        <taxon>Eukaryota</taxon>
        <taxon>Rhodophyta</taxon>
        <taxon>Bangiophyceae</taxon>
        <taxon>Bangiales</taxon>
        <taxon>Bangiaceae</taxon>
        <taxon>Porphyra</taxon>
    </lineage>
</organism>
<dbReference type="GO" id="GO:0016787">
    <property type="term" value="F:hydrolase activity"/>
    <property type="evidence" value="ECO:0007669"/>
    <property type="project" value="UniProtKB-KW"/>
</dbReference>
<evidence type="ECO:0000256" key="1">
    <source>
        <dbReference type="ARBA" id="ARBA00022741"/>
    </source>
</evidence>
<dbReference type="SUPFAM" id="SSF52540">
    <property type="entry name" value="P-loop containing nucleoside triphosphate hydrolases"/>
    <property type="match status" value="1"/>
</dbReference>
<feature type="domain" description="Helicase C-terminal" evidence="10">
    <location>
        <begin position="265"/>
        <end position="417"/>
    </location>
</feature>
<feature type="compositionally biased region" description="Pro residues" evidence="7">
    <location>
        <begin position="670"/>
        <end position="681"/>
    </location>
</feature>
<evidence type="ECO:0000313" key="11">
    <source>
        <dbReference type="EMBL" id="OSX77817.1"/>
    </source>
</evidence>
<evidence type="ECO:0000256" key="8">
    <source>
        <dbReference type="SAM" id="SignalP"/>
    </source>
</evidence>
<evidence type="ECO:0000256" key="7">
    <source>
        <dbReference type="SAM" id="MobiDB-lite"/>
    </source>
</evidence>
<evidence type="ECO:0000259" key="10">
    <source>
        <dbReference type="PROSITE" id="PS51194"/>
    </source>
</evidence>
<feature type="domain" description="RING-type" evidence="9">
    <location>
        <begin position="76"/>
        <end position="115"/>
    </location>
</feature>
<dbReference type="SMART" id="SM00490">
    <property type="entry name" value="HELICc"/>
    <property type="match status" value="1"/>
</dbReference>
<dbReference type="InterPro" id="IPR049730">
    <property type="entry name" value="SNF2/RAD54-like_C"/>
</dbReference>
<feature type="region of interest" description="Disordered" evidence="7">
    <location>
        <begin position="223"/>
        <end position="253"/>
    </location>
</feature>
<protein>
    <recommendedName>
        <fullName evidence="13">RING-type domain-containing protein</fullName>
    </recommendedName>
</protein>
<keyword evidence="6" id="KW-0175">Coiled coil</keyword>
<dbReference type="GO" id="GO:0005524">
    <property type="term" value="F:ATP binding"/>
    <property type="evidence" value="ECO:0007669"/>
    <property type="project" value="UniProtKB-KW"/>
</dbReference>
<dbReference type="Pfam" id="PF00271">
    <property type="entry name" value="Helicase_C"/>
    <property type="match status" value="1"/>
</dbReference>
<dbReference type="OrthoDB" id="4751at2759"/>
<feature type="signal peptide" evidence="8">
    <location>
        <begin position="1"/>
        <end position="19"/>
    </location>
</feature>
<dbReference type="Pfam" id="PF13920">
    <property type="entry name" value="zf-C3HC4_3"/>
    <property type="match status" value="1"/>
</dbReference>
<dbReference type="GO" id="GO:0004386">
    <property type="term" value="F:helicase activity"/>
    <property type="evidence" value="ECO:0007669"/>
    <property type="project" value="UniProtKB-KW"/>
</dbReference>
<dbReference type="PROSITE" id="PS50089">
    <property type="entry name" value="ZF_RING_2"/>
    <property type="match status" value="1"/>
</dbReference>
<evidence type="ECO:0000256" key="5">
    <source>
        <dbReference type="PROSITE-ProRule" id="PRU00175"/>
    </source>
</evidence>
<dbReference type="SMART" id="SM00184">
    <property type="entry name" value="RING"/>
    <property type="match status" value="1"/>
</dbReference>
<dbReference type="InterPro" id="IPR001841">
    <property type="entry name" value="Znf_RING"/>
</dbReference>
<feature type="compositionally biased region" description="Low complexity" evidence="7">
    <location>
        <begin position="652"/>
        <end position="661"/>
    </location>
</feature>
<keyword evidence="12" id="KW-1185">Reference proteome</keyword>
<keyword evidence="5" id="KW-0863">Zinc-finger</keyword>
<sequence length="708" mass="75107">MANLFSVLVLLLRLRQACSHPHLITKDDGFSREELERAATRIARGASLLSNLPEPVQKRLIEVMAPDNESDEGKVCPICFDGFGPEAIVTSCGHFSCSTCNTSWSAESDTCPQCRQSLADVNAKLNLSLIRQEVHAVYEQRKEAAAIGGPQGSSKGKGKGKGKAPARLVGKGNSGDVERFDEMAIDALAASKRKASEAVAAGVAGGVVIKPNLAGIKTDALAADEEEDEEEPPAKVDATAAAAAGSAKPDEKGGRKFLLSTKIQALMDELALLRETKPDEKALVYSQWTAMLDLIEVPMEQDGFRYTRIDGTMKMDDRTAAIDEFKTRSDCSVILMSLHAAGTGLTLTNANHVFMMDMWWNPAVEAQAVGRCHRIGQTKHVHVYRLHIGSSVETKILEIQAKKEEMASGALGVEGVQTLGRQRLTLEEVMSLFGRFSGEDANAETAAQRAARHAQIVAAAAANHAGTGTAAAAAAAPLFAPPPAAPALLPPPLAEAMPMRRKARRRSAPGAVADPVAAAWAHLQQLQQQGPALGSMQQVLGARQRAELQAPLLAMRQGQQRMQARAEREQSAAQQAFAQVQQQHAHAQVQAHLQQQRRQQEQQRYAMVQRERAQALAQAHAHAAARAQAPALAAPLAGGPFGSGGWLPAGPPGAAAVGAEPTAPPVMQNMPPPLGAAPTAPPVMQNMPPVAGVNWGAPPQLPPFNPGQ</sequence>
<dbReference type="PANTHER" id="PTHR45626">
    <property type="entry name" value="TRANSCRIPTION TERMINATION FACTOR 2-RELATED"/>
    <property type="match status" value="1"/>
</dbReference>
<accession>A0A1X6PAF7</accession>
<dbReference type="GO" id="GO:0006281">
    <property type="term" value="P:DNA repair"/>
    <property type="evidence" value="ECO:0007669"/>
    <property type="project" value="TreeGrafter"/>
</dbReference>
<feature type="coiled-coil region" evidence="6">
    <location>
        <begin position="563"/>
        <end position="618"/>
    </location>
</feature>
<feature type="region of interest" description="Disordered" evidence="7">
    <location>
        <begin position="143"/>
        <end position="173"/>
    </location>
</feature>
<keyword evidence="8" id="KW-0732">Signal</keyword>
<evidence type="ECO:0000256" key="2">
    <source>
        <dbReference type="ARBA" id="ARBA00022801"/>
    </source>
</evidence>
<dbReference type="InterPro" id="IPR027417">
    <property type="entry name" value="P-loop_NTPase"/>
</dbReference>
<dbReference type="InterPro" id="IPR013083">
    <property type="entry name" value="Znf_RING/FYVE/PHD"/>
</dbReference>
<evidence type="ECO:0000256" key="4">
    <source>
        <dbReference type="ARBA" id="ARBA00022840"/>
    </source>
</evidence>
<dbReference type="GO" id="GO:0005634">
    <property type="term" value="C:nucleus"/>
    <property type="evidence" value="ECO:0007669"/>
    <property type="project" value="TreeGrafter"/>
</dbReference>
<feature type="compositionally biased region" description="Low complexity" evidence="7">
    <location>
        <begin position="235"/>
        <end position="247"/>
    </location>
</feature>